<evidence type="ECO:0000313" key="4">
    <source>
        <dbReference type="Proteomes" id="UP001065265"/>
    </source>
</evidence>
<name>A0ABY5SZ58_9SPHN</name>
<feature type="region of interest" description="Disordered" evidence="1">
    <location>
        <begin position="1"/>
        <end position="26"/>
    </location>
</feature>
<protein>
    <submittedName>
        <fullName evidence="3">LPS export ABC transporter periplasmic protein LptC</fullName>
    </submittedName>
</protein>
<proteinExistence type="predicted"/>
<gene>
    <name evidence="3" type="ORF">L1F33_02270</name>
</gene>
<dbReference type="EMBL" id="CP092471">
    <property type="protein sequence ID" value="UVI39810.1"/>
    <property type="molecule type" value="Genomic_DNA"/>
</dbReference>
<feature type="compositionally biased region" description="Basic and acidic residues" evidence="1">
    <location>
        <begin position="1"/>
        <end position="16"/>
    </location>
</feature>
<dbReference type="RefSeq" id="WP_265559510.1">
    <property type="nucleotide sequence ID" value="NZ_CP092471.1"/>
</dbReference>
<organism evidence="3 4">
    <name type="scientific">Qipengyuania spongiae</name>
    <dbReference type="NCBI Taxonomy" id="2909673"/>
    <lineage>
        <taxon>Bacteria</taxon>
        <taxon>Pseudomonadati</taxon>
        <taxon>Pseudomonadota</taxon>
        <taxon>Alphaproteobacteria</taxon>
        <taxon>Sphingomonadales</taxon>
        <taxon>Erythrobacteraceae</taxon>
        <taxon>Qipengyuania</taxon>
    </lineage>
</organism>
<evidence type="ECO:0000256" key="1">
    <source>
        <dbReference type="SAM" id="MobiDB-lite"/>
    </source>
</evidence>
<keyword evidence="4" id="KW-1185">Reference proteome</keyword>
<feature type="transmembrane region" description="Helical" evidence="2">
    <location>
        <begin position="36"/>
        <end position="57"/>
    </location>
</feature>
<dbReference type="Proteomes" id="UP001065265">
    <property type="component" value="Chromosome"/>
</dbReference>
<evidence type="ECO:0000256" key="2">
    <source>
        <dbReference type="SAM" id="Phobius"/>
    </source>
</evidence>
<keyword evidence="2" id="KW-0472">Membrane</keyword>
<sequence>MVSNRRRIETSEAAERRSRRQHFAAPGGSHDRLVKLLATALPMAVGVVAALMVVTPLSPRGEVSFLLDRNKVAVIDERLRVDNALYRGQDNRGRPFSLTAREVVQRSSAEGIVRLDDLVARLLLDDGPAQLDAGTGAYALDEEVVTVDGAVTMRTADGYSMLLRDVAVNLATRTALGTGGVSGATPAGTFSANRLEADLGERTVALSGNARMRMIPGQLNSMRMP</sequence>
<keyword evidence="2" id="KW-0812">Transmembrane</keyword>
<evidence type="ECO:0000313" key="3">
    <source>
        <dbReference type="EMBL" id="UVI39810.1"/>
    </source>
</evidence>
<keyword evidence="2" id="KW-1133">Transmembrane helix</keyword>
<reference evidence="3" key="1">
    <citation type="submission" date="2022-02" db="EMBL/GenBank/DDBJ databases">
        <title>Qipengyuania spongiae sp. nov., isolated from marine sponge.</title>
        <authorList>
            <person name="Li Z."/>
            <person name="Zhang M."/>
        </authorList>
    </citation>
    <scope>NUCLEOTIDE SEQUENCE</scope>
    <source>
        <strain evidence="3">PHS-Z21</strain>
    </source>
</reference>
<accession>A0ABY5SZ58</accession>